<gene>
    <name evidence="1" type="ORF">C2G38_2271634</name>
</gene>
<dbReference type="Proteomes" id="UP000266673">
    <property type="component" value="Unassembled WGS sequence"/>
</dbReference>
<protein>
    <submittedName>
        <fullName evidence="1">Uncharacterized protein</fullName>
    </submittedName>
</protein>
<keyword evidence="2" id="KW-1185">Reference proteome</keyword>
<reference evidence="1 2" key="1">
    <citation type="submission" date="2018-06" db="EMBL/GenBank/DDBJ databases">
        <title>Comparative genomics reveals the genomic features of Rhizophagus irregularis, R. cerebriforme, R. diaphanum and Gigaspora rosea, and their symbiotic lifestyle signature.</title>
        <authorList>
            <person name="Morin E."/>
            <person name="San Clemente H."/>
            <person name="Chen E.C.H."/>
            <person name="De La Providencia I."/>
            <person name="Hainaut M."/>
            <person name="Kuo A."/>
            <person name="Kohler A."/>
            <person name="Murat C."/>
            <person name="Tang N."/>
            <person name="Roy S."/>
            <person name="Loubradou J."/>
            <person name="Henrissat B."/>
            <person name="Grigoriev I.V."/>
            <person name="Corradi N."/>
            <person name="Roux C."/>
            <person name="Martin F.M."/>
        </authorList>
    </citation>
    <scope>NUCLEOTIDE SEQUENCE [LARGE SCALE GENOMIC DNA]</scope>
    <source>
        <strain evidence="1 2">DAOM 194757</strain>
    </source>
</reference>
<accession>A0A397VTW6</accession>
<evidence type="ECO:0000313" key="1">
    <source>
        <dbReference type="EMBL" id="RIB26010.1"/>
    </source>
</evidence>
<evidence type="ECO:0000313" key="2">
    <source>
        <dbReference type="Proteomes" id="UP000266673"/>
    </source>
</evidence>
<proteinExistence type="predicted"/>
<sequence length="220" mass="25218">MDLIKKLNERLDSSSNQKQYQSSYTSTAHQEFYDNRDTAQYSNSYQSIRSIITQDEPNVTTKNQHITLGHNYKMEMPSSQYLNKQSNNSPKDQDIAEWLLAFKSYAEAALIIYDLREQELNTYRDHINTLCIKQEFSAVLAYDKDRRLNLTTNCDTTLLDQSIEAEGNNFDVMTTKRSRLISNPRTSRPNLYGTTEGKSILTGTGAGVSKRTTAKERMPT</sequence>
<dbReference type="OrthoDB" id="2355984at2759"/>
<dbReference type="AlphaFoldDB" id="A0A397VTW6"/>
<comment type="caution">
    <text evidence="1">The sequence shown here is derived from an EMBL/GenBank/DDBJ whole genome shotgun (WGS) entry which is preliminary data.</text>
</comment>
<name>A0A397VTW6_9GLOM</name>
<organism evidence="1 2">
    <name type="scientific">Gigaspora rosea</name>
    <dbReference type="NCBI Taxonomy" id="44941"/>
    <lineage>
        <taxon>Eukaryota</taxon>
        <taxon>Fungi</taxon>
        <taxon>Fungi incertae sedis</taxon>
        <taxon>Mucoromycota</taxon>
        <taxon>Glomeromycotina</taxon>
        <taxon>Glomeromycetes</taxon>
        <taxon>Diversisporales</taxon>
        <taxon>Gigasporaceae</taxon>
        <taxon>Gigaspora</taxon>
    </lineage>
</organism>
<dbReference type="EMBL" id="QKWP01000153">
    <property type="protein sequence ID" value="RIB26010.1"/>
    <property type="molecule type" value="Genomic_DNA"/>
</dbReference>